<dbReference type="GeneID" id="87956842"/>
<keyword evidence="2" id="KW-1185">Reference proteome</keyword>
<name>A0ABZ1D2I1_9TREE</name>
<dbReference type="RefSeq" id="XP_062792479.1">
    <property type="nucleotide sequence ID" value="XM_062936428.1"/>
</dbReference>
<sequence>MSVLSTRIRRCVQLKFQAKVPCDPFKSLLNVQQASHPCSFLTASSFSAKQRVFSTSSTTFSDSSANPPRHPSPYRLVQPHTFLSQFAPLHIAGWRLDSIVAQERLINPLSTIDEVSSSADEKEGGDLQDRRLVRAFSMGEGKDGWKDTMNFVQKSGEIIDTEDHHPTILIIPSTDYTPSSPSLVSSKEVNGYIVEISTHTHTPLPPYPKSTKDAIKMRPGITAKDIRLAEKLEESWKAIMGGKEKIEMKKE</sequence>
<dbReference type="EMBL" id="CP141886">
    <property type="protein sequence ID" value="WRT67739.1"/>
    <property type="molecule type" value="Genomic_DNA"/>
</dbReference>
<reference evidence="1 2" key="1">
    <citation type="submission" date="2024-01" db="EMBL/GenBank/DDBJ databases">
        <title>Comparative genomics of Cryptococcus and Kwoniella reveals pathogenesis evolution and contrasting modes of karyotype evolution via chromosome fusion or intercentromeric recombination.</title>
        <authorList>
            <person name="Coelho M.A."/>
            <person name="David-Palma M."/>
            <person name="Shea T."/>
            <person name="Bowers K."/>
            <person name="McGinley-Smith S."/>
            <person name="Mohammad A.W."/>
            <person name="Gnirke A."/>
            <person name="Yurkov A.M."/>
            <person name="Nowrousian M."/>
            <person name="Sun S."/>
            <person name="Cuomo C.A."/>
            <person name="Heitman J."/>
        </authorList>
    </citation>
    <scope>NUCLEOTIDE SEQUENCE [LARGE SCALE GENOMIC DNA]</scope>
    <source>
        <strain evidence="1">CBS 11374</strain>
    </source>
</reference>
<dbReference type="InterPro" id="IPR036428">
    <property type="entry name" value="PCD_sf"/>
</dbReference>
<gene>
    <name evidence="1" type="ORF">IL334_004711</name>
</gene>
<proteinExistence type="predicted"/>
<evidence type="ECO:0008006" key="3">
    <source>
        <dbReference type="Google" id="ProtNLM"/>
    </source>
</evidence>
<dbReference type="Gene3D" id="3.30.1360.20">
    <property type="entry name" value="Transcriptional coactivator/pterin dehydratase"/>
    <property type="match status" value="1"/>
</dbReference>
<evidence type="ECO:0000313" key="2">
    <source>
        <dbReference type="Proteomes" id="UP001329825"/>
    </source>
</evidence>
<organism evidence="1 2">
    <name type="scientific">Kwoniella shivajii</name>
    <dbReference type="NCBI Taxonomy" id="564305"/>
    <lineage>
        <taxon>Eukaryota</taxon>
        <taxon>Fungi</taxon>
        <taxon>Dikarya</taxon>
        <taxon>Basidiomycota</taxon>
        <taxon>Agaricomycotina</taxon>
        <taxon>Tremellomycetes</taxon>
        <taxon>Tremellales</taxon>
        <taxon>Cryptococcaceae</taxon>
        <taxon>Kwoniella</taxon>
    </lineage>
</organism>
<protein>
    <recommendedName>
        <fullName evidence="3">4a-hydroxytetrahydrobiopterin dehydratase</fullName>
    </recommendedName>
</protein>
<accession>A0ABZ1D2I1</accession>
<dbReference type="Proteomes" id="UP001329825">
    <property type="component" value="Chromosome 6"/>
</dbReference>
<evidence type="ECO:0000313" key="1">
    <source>
        <dbReference type="EMBL" id="WRT67739.1"/>
    </source>
</evidence>